<comment type="subcellular location">
    <subcellularLocation>
        <location evidence="1">Nucleus</location>
    </subcellularLocation>
</comment>
<dbReference type="AlphaFoldDB" id="A0A1J4MDG2"/>
<protein>
    <submittedName>
        <fullName evidence="5">RNA polymerase N-terminal domain-containing protein</fullName>
    </submittedName>
</protein>
<accession>A0A1J4MDG2</accession>
<dbReference type="PANTHER" id="PTHR12709">
    <property type="entry name" value="DNA-DIRECTED RNA POLYMERASE II, III"/>
    <property type="match status" value="1"/>
</dbReference>
<keyword evidence="3" id="KW-0804">Transcription</keyword>
<dbReference type="RefSeq" id="XP_067066705.1">
    <property type="nucleotide sequence ID" value="XM_067213454.1"/>
</dbReference>
<dbReference type="EMBL" id="LRBS01000121">
    <property type="protein sequence ID" value="OII71515.1"/>
    <property type="molecule type" value="Genomic_DNA"/>
</dbReference>
<organism evidence="5 6">
    <name type="scientific">Cryptosporidium andersoni</name>
    <dbReference type="NCBI Taxonomy" id="117008"/>
    <lineage>
        <taxon>Eukaryota</taxon>
        <taxon>Sar</taxon>
        <taxon>Alveolata</taxon>
        <taxon>Apicomplexa</taxon>
        <taxon>Conoidasida</taxon>
        <taxon>Coccidia</taxon>
        <taxon>Eucoccidiorida</taxon>
        <taxon>Eimeriorina</taxon>
        <taxon>Cryptosporidiidae</taxon>
        <taxon>Cryptosporidium</taxon>
    </lineage>
</organism>
<evidence type="ECO:0000256" key="2">
    <source>
        <dbReference type="ARBA" id="ARBA00022478"/>
    </source>
</evidence>
<dbReference type="Proteomes" id="UP000186804">
    <property type="component" value="Unassembled WGS sequence"/>
</dbReference>
<gene>
    <name evidence="5" type="ORF">cand_032280</name>
</gene>
<dbReference type="OrthoDB" id="10250504at2759"/>
<evidence type="ECO:0000256" key="1">
    <source>
        <dbReference type="ARBA" id="ARBA00004123"/>
    </source>
</evidence>
<name>A0A1J4MDG2_9CRYT</name>
<sequence>MYQIPWNTLESFSISNKTAYHIVGKCMRNLEKIDSINSMNIDNTYGSSKVSQDIVKLASEQLKAIRKGFKYLESHENTCFELLRVSGSVQLLPSSLSNIESSVSQYLSCFLFHYIAEFYGVWLSFHKLEIKSKMGYIPENEPSGSFLLNIVFKALVFKPKVGEILVCKVSYISPSYISGIAYGFFSITIPLKYIKNENFDYHPADIITYETNSLINRNDKTKVIRTDSLVLVKIKSLNFSNNGDFITSIIGQFESIVKNNR</sequence>
<evidence type="ECO:0000256" key="3">
    <source>
        <dbReference type="ARBA" id="ARBA00023163"/>
    </source>
</evidence>
<dbReference type="GO" id="GO:0006352">
    <property type="term" value="P:DNA-templated transcription initiation"/>
    <property type="evidence" value="ECO:0007669"/>
    <property type="project" value="InterPro"/>
</dbReference>
<keyword evidence="2" id="KW-0240">DNA-directed RNA polymerase</keyword>
<keyword evidence="6" id="KW-1185">Reference proteome</keyword>
<dbReference type="GO" id="GO:0006362">
    <property type="term" value="P:transcription elongation by RNA polymerase I"/>
    <property type="evidence" value="ECO:0007669"/>
    <property type="project" value="TreeGrafter"/>
</dbReference>
<dbReference type="Gene3D" id="3.30.1490.120">
    <property type="entry name" value="RNA polymerase Rpb7-like, N-terminal domain"/>
    <property type="match status" value="1"/>
</dbReference>
<dbReference type="PANTHER" id="PTHR12709:SF5">
    <property type="entry name" value="DNA-DIRECTED RNA POLYMERASE I SUBUNIT RPA43"/>
    <property type="match status" value="1"/>
</dbReference>
<keyword evidence="4" id="KW-0539">Nucleus</keyword>
<evidence type="ECO:0000313" key="5">
    <source>
        <dbReference type="EMBL" id="OII71515.1"/>
    </source>
</evidence>
<reference evidence="5 6" key="1">
    <citation type="submission" date="2016-10" db="EMBL/GenBank/DDBJ databases">
        <title>Reductive evolution of mitochondrial metabolism and differential evolution of invasion-related proteins in Cryptosporidium.</title>
        <authorList>
            <person name="Liu S."/>
            <person name="Roellig D.M."/>
            <person name="Guo Y."/>
            <person name="Li N."/>
            <person name="Frace M.A."/>
            <person name="Tang K."/>
            <person name="Zhang L."/>
            <person name="Feng Y."/>
            <person name="Xiao L."/>
        </authorList>
    </citation>
    <scope>NUCLEOTIDE SEQUENCE [LARGE SCALE GENOMIC DNA]</scope>
    <source>
        <strain evidence="5">30847</strain>
    </source>
</reference>
<comment type="caution">
    <text evidence="5">The sequence shown here is derived from an EMBL/GenBank/DDBJ whole genome shotgun (WGS) entry which is preliminary data.</text>
</comment>
<dbReference type="VEuPathDB" id="CryptoDB:cand_032280"/>
<dbReference type="GeneID" id="92367412"/>
<proteinExistence type="predicted"/>
<evidence type="ECO:0000313" key="6">
    <source>
        <dbReference type="Proteomes" id="UP000186804"/>
    </source>
</evidence>
<evidence type="ECO:0000256" key="4">
    <source>
        <dbReference type="ARBA" id="ARBA00023242"/>
    </source>
</evidence>
<dbReference type="GO" id="GO:0005736">
    <property type="term" value="C:RNA polymerase I complex"/>
    <property type="evidence" value="ECO:0007669"/>
    <property type="project" value="TreeGrafter"/>
</dbReference>
<dbReference type="InterPro" id="IPR045113">
    <property type="entry name" value="Rpb7-like"/>
</dbReference>
<dbReference type="InterPro" id="IPR036898">
    <property type="entry name" value="RNA_pol_Rpb7-like_N_sf"/>
</dbReference>